<dbReference type="AlphaFoldDB" id="A0A9Q3J7X3"/>
<gene>
    <name evidence="2" type="ORF">O181_097097</name>
</gene>
<proteinExistence type="predicted"/>
<feature type="compositionally biased region" description="Basic residues" evidence="1">
    <location>
        <begin position="33"/>
        <end position="51"/>
    </location>
</feature>
<organism evidence="2 3">
    <name type="scientific">Austropuccinia psidii MF-1</name>
    <dbReference type="NCBI Taxonomy" id="1389203"/>
    <lineage>
        <taxon>Eukaryota</taxon>
        <taxon>Fungi</taxon>
        <taxon>Dikarya</taxon>
        <taxon>Basidiomycota</taxon>
        <taxon>Pucciniomycotina</taxon>
        <taxon>Pucciniomycetes</taxon>
        <taxon>Pucciniales</taxon>
        <taxon>Sphaerophragmiaceae</taxon>
        <taxon>Austropuccinia</taxon>
    </lineage>
</organism>
<evidence type="ECO:0000313" key="2">
    <source>
        <dbReference type="EMBL" id="MBW0557382.1"/>
    </source>
</evidence>
<dbReference type="OrthoDB" id="5552562at2759"/>
<protein>
    <submittedName>
        <fullName evidence="2">Uncharacterized protein</fullName>
    </submittedName>
</protein>
<dbReference type="EMBL" id="AVOT02065217">
    <property type="protein sequence ID" value="MBW0557382.1"/>
    <property type="molecule type" value="Genomic_DNA"/>
</dbReference>
<reference evidence="2" key="1">
    <citation type="submission" date="2021-03" db="EMBL/GenBank/DDBJ databases">
        <title>Draft genome sequence of rust myrtle Austropuccinia psidii MF-1, a brazilian biotype.</title>
        <authorList>
            <person name="Quecine M.C."/>
            <person name="Pachon D.M.R."/>
            <person name="Bonatelli M.L."/>
            <person name="Correr F.H."/>
            <person name="Franceschini L.M."/>
            <person name="Leite T.F."/>
            <person name="Margarido G.R.A."/>
            <person name="Almeida C.A."/>
            <person name="Ferrarezi J.A."/>
            <person name="Labate C.A."/>
        </authorList>
    </citation>
    <scope>NUCLEOTIDE SEQUENCE</scope>
    <source>
        <strain evidence="2">MF-1</strain>
    </source>
</reference>
<feature type="region of interest" description="Disordered" evidence="1">
    <location>
        <begin position="1"/>
        <end position="72"/>
    </location>
</feature>
<evidence type="ECO:0000313" key="3">
    <source>
        <dbReference type="Proteomes" id="UP000765509"/>
    </source>
</evidence>
<keyword evidence="3" id="KW-1185">Reference proteome</keyword>
<evidence type="ECO:0000256" key="1">
    <source>
        <dbReference type="SAM" id="MobiDB-lite"/>
    </source>
</evidence>
<sequence>MDVSLELGTRYHERKKKKKNHQENKSEDSKSSSSHHKNYSSSSHKKKNFRVQKREKPHSSLLNKDHKIMGSEKERQIKEVLCLYCGGKHSPEACFKRPQRQPTQPGESLSEDNCVFNGLQYFPPRAQLCILNIGVRDSSKLYVFSFLSDMFCSILINSGATN</sequence>
<accession>A0A9Q3J7X3</accession>
<feature type="compositionally biased region" description="Basic and acidic residues" evidence="1">
    <location>
        <begin position="52"/>
        <end position="72"/>
    </location>
</feature>
<feature type="compositionally biased region" description="Basic and acidic residues" evidence="1">
    <location>
        <begin position="21"/>
        <end position="30"/>
    </location>
</feature>
<name>A0A9Q3J7X3_9BASI</name>
<dbReference type="Proteomes" id="UP000765509">
    <property type="component" value="Unassembled WGS sequence"/>
</dbReference>
<comment type="caution">
    <text evidence="2">The sequence shown here is derived from an EMBL/GenBank/DDBJ whole genome shotgun (WGS) entry which is preliminary data.</text>
</comment>